<keyword evidence="12" id="KW-0547">Nucleotide-binding</keyword>
<dbReference type="GO" id="GO:0008820">
    <property type="term" value="F:cobinamide phosphate guanylyltransferase activity"/>
    <property type="evidence" value="ECO:0007669"/>
    <property type="project" value="UniProtKB-EC"/>
</dbReference>
<evidence type="ECO:0000256" key="1">
    <source>
        <dbReference type="ARBA" id="ARBA00000312"/>
    </source>
</evidence>
<name>A0ABD7V618_9ACTN</name>
<dbReference type="GO" id="GO:0043752">
    <property type="term" value="F:adenosylcobinamide kinase activity"/>
    <property type="evidence" value="ECO:0007669"/>
    <property type="project" value="UniProtKB-EC"/>
</dbReference>
<dbReference type="EC" id="2.7.7.62" evidence="9"/>
<keyword evidence="15" id="KW-0342">GTP-binding</keyword>
<dbReference type="RefSeq" id="WP_131734965.1">
    <property type="nucleotide sequence ID" value="NZ_CAACYD010000007.1"/>
</dbReference>
<dbReference type="InterPro" id="IPR027417">
    <property type="entry name" value="P-loop_NTPase"/>
</dbReference>
<comment type="catalytic activity">
    <reaction evidence="2">
        <text>adenosylcob(III)inamide phosphate + GTP + H(+) = adenosylcob(III)inamide-GDP + diphosphate</text>
        <dbReference type="Rhea" id="RHEA:22712"/>
        <dbReference type="ChEBI" id="CHEBI:15378"/>
        <dbReference type="ChEBI" id="CHEBI:33019"/>
        <dbReference type="ChEBI" id="CHEBI:37565"/>
        <dbReference type="ChEBI" id="CHEBI:58502"/>
        <dbReference type="ChEBI" id="CHEBI:60487"/>
        <dbReference type="EC" id="2.7.7.62"/>
    </reaction>
</comment>
<dbReference type="GO" id="GO:0005525">
    <property type="term" value="F:GTP binding"/>
    <property type="evidence" value="ECO:0007669"/>
    <property type="project" value="UniProtKB-KW"/>
</dbReference>
<evidence type="ECO:0000256" key="9">
    <source>
        <dbReference type="ARBA" id="ARBA00012523"/>
    </source>
</evidence>
<protein>
    <recommendedName>
        <fullName evidence="16">Adenosylcobinamide kinase</fullName>
        <ecNumber evidence="8">2.7.1.156</ecNumber>
        <ecNumber evidence="9">2.7.7.62</ecNumber>
    </recommendedName>
    <alternativeName>
        <fullName evidence="17">Adenosylcobinamide-phosphate guanylyltransferase</fullName>
    </alternativeName>
</protein>
<keyword evidence="13 19" id="KW-0418">Kinase</keyword>
<dbReference type="Pfam" id="PF12706">
    <property type="entry name" value="Lactamase_B_2"/>
    <property type="match status" value="1"/>
</dbReference>
<accession>A0ABD7V618</accession>
<dbReference type="Gene3D" id="3.60.15.10">
    <property type="entry name" value="Ribonuclease Z/Hydroxyacylglutathione hydrolase-like"/>
    <property type="match status" value="1"/>
</dbReference>
<evidence type="ECO:0000256" key="15">
    <source>
        <dbReference type="ARBA" id="ARBA00023134"/>
    </source>
</evidence>
<dbReference type="SUPFAM" id="SSF52540">
    <property type="entry name" value="P-loop containing nucleoside triphosphate hydrolases"/>
    <property type="match status" value="1"/>
</dbReference>
<evidence type="ECO:0000256" key="7">
    <source>
        <dbReference type="ARBA" id="ARBA00007490"/>
    </source>
</evidence>
<keyword evidence="11 19" id="KW-0808">Transferase</keyword>
<evidence type="ECO:0000256" key="16">
    <source>
        <dbReference type="ARBA" id="ARBA00029570"/>
    </source>
</evidence>
<keyword evidence="14" id="KW-0067">ATP-binding</keyword>
<dbReference type="GeneID" id="60751402"/>
<dbReference type="InterPro" id="IPR036866">
    <property type="entry name" value="RibonucZ/Hydroxyglut_hydro"/>
</dbReference>
<dbReference type="Proteomes" id="UP000360750">
    <property type="component" value="Unassembled WGS sequence"/>
</dbReference>
<evidence type="ECO:0000313" key="20">
    <source>
        <dbReference type="Proteomes" id="UP000360750"/>
    </source>
</evidence>
<comment type="function">
    <text evidence="4">Catalyzes ATP-dependent phosphorylation of adenosylcobinamide and addition of GMP to adenosylcobinamide phosphate.</text>
</comment>
<dbReference type="Gene3D" id="3.40.50.300">
    <property type="entry name" value="P-loop containing nucleotide triphosphate hydrolases"/>
    <property type="match status" value="1"/>
</dbReference>
<dbReference type="EMBL" id="CAACYD010000007">
    <property type="protein sequence ID" value="VFA89853.1"/>
    <property type="molecule type" value="Genomic_DNA"/>
</dbReference>
<dbReference type="InterPro" id="IPR003203">
    <property type="entry name" value="CobU/CobP"/>
</dbReference>
<evidence type="ECO:0000256" key="12">
    <source>
        <dbReference type="ARBA" id="ARBA00022741"/>
    </source>
</evidence>
<dbReference type="EC" id="2.7.1.156" evidence="8"/>
<comment type="caution">
    <text evidence="19">The sequence shown here is derived from an EMBL/GenBank/DDBJ whole genome shotgun (WGS) entry which is preliminary data.</text>
</comment>
<comment type="catalytic activity">
    <reaction evidence="3">
        <text>adenosylcob(III)inamide + GTP = adenosylcob(III)inamide phosphate + GDP + H(+)</text>
        <dbReference type="Rhea" id="RHEA:15765"/>
        <dbReference type="ChEBI" id="CHEBI:2480"/>
        <dbReference type="ChEBI" id="CHEBI:15378"/>
        <dbReference type="ChEBI" id="CHEBI:37565"/>
        <dbReference type="ChEBI" id="CHEBI:58189"/>
        <dbReference type="ChEBI" id="CHEBI:58502"/>
        <dbReference type="EC" id="2.7.1.156"/>
    </reaction>
</comment>
<evidence type="ECO:0000259" key="18">
    <source>
        <dbReference type="SMART" id="SM00849"/>
    </source>
</evidence>
<evidence type="ECO:0000256" key="6">
    <source>
        <dbReference type="ARBA" id="ARBA00005159"/>
    </source>
</evidence>
<evidence type="ECO:0000256" key="5">
    <source>
        <dbReference type="ARBA" id="ARBA00004692"/>
    </source>
</evidence>
<dbReference type="AlphaFoldDB" id="A0ABD7V618"/>
<dbReference type="CDD" id="cd00544">
    <property type="entry name" value="CobU"/>
    <property type="match status" value="1"/>
</dbReference>
<dbReference type="Pfam" id="PF02283">
    <property type="entry name" value="CobU"/>
    <property type="match status" value="1"/>
</dbReference>
<keyword evidence="10" id="KW-0169">Cobalamin biosynthesis</keyword>
<dbReference type="SUPFAM" id="SSF56281">
    <property type="entry name" value="Metallo-hydrolase/oxidoreductase"/>
    <property type="match status" value="1"/>
</dbReference>
<evidence type="ECO:0000313" key="19">
    <source>
        <dbReference type="EMBL" id="VFA89853.1"/>
    </source>
</evidence>
<reference evidence="19 20" key="1">
    <citation type="submission" date="2019-02" db="EMBL/GenBank/DDBJ databases">
        <authorList>
            <consortium name="Pathogen Informatics"/>
        </authorList>
    </citation>
    <scope>NUCLEOTIDE SEQUENCE [LARGE SCALE GENOMIC DNA]</scope>
    <source>
        <strain evidence="19 20">3012STDY6756503</strain>
    </source>
</reference>
<comment type="pathway">
    <text evidence="5">Cofactor biosynthesis; adenosylcobalamin biosynthesis; adenosylcobalamin from cob(II)yrinate a,c-diamide: step 6/7.</text>
</comment>
<comment type="similarity">
    <text evidence="7">Belongs to the CobU/CobP family.</text>
</comment>
<evidence type="ECO:0000256" key="4">
    <source>
        <dbReference type="ARBA" id="ARBA00003889"/>
    </source>
</evidence>
<evidence type="ECO:0000256" key="3">
    <source>
        <dbReference type="ARBA" id="ARBA00001522"/>
    </source>
</evidence>
<evidence type="ECO:0000256" key="8">
    <source>
        <dbReference type="ARBA" id="ARBA00012016"/>
    </source>
</evidence>
<evidence type="ECO:0000256" key="10">
    <source>
        <dbReference type="ARBA" id="ARBA00022573"/>
    </source>
</evidence>
<comment type="pathway">
    <text evidence="6">Cofactor biosynthesis; adenosylcobalamin biosynthesis; adenosylcobalamin from cob(II)yrinate a,c-diamide: step 5/7.</text>
</comment>
<evidence type="ECO:0000256" key="13">
    <source>
        <dbReference type="ARBA" id="ARBA00022777"/>
    </source>
</evidence>
<dbReference type="PANTHER" id="PTHR34848">
    <property type="match status" value="1"/>
</dbReference>
<gene>
    <name evidence="19" type="primary">cobU</name>
    <name evidence="19" type="ORF">NCTC8139_03425</name>
</gene>
<comment type="catalytic activity">
    <reaction evidence="1">
        <text>adenosylcob(III)inamide + ATP = adenosylcob(III)inamide phosphate + ADP + H(+)</text>
        <dbReference type="Rhea" id="RHEA:15769"/>
        <dbReference type="ChEBI" id="CHEBI:2480"/>
        <dbReference type="ChEBI" id="CHEBI:15378"/>
        <dbReference type="ChEBI" id="CHEBI:30616"/>
        <dbReference type="ChEBI" id="CHEBI:58502"/>
        <dbReference type="ChEBI" id="CHEBI:456216"/>
        <dbReference type="EC" id="2.7.1.156"/>
    </reaction>
</comment>
<evidence type="ECO:0000256" key="2">
    <source>
        <dbReference type="ARBA" id="ARBA00000711"/>
    </source>
</evidence>
<dbReference type="GO" id="GO:0005524">
    <property type="term" value="F:ATP binding"/>
    <property type="evidence" value="ECO:0007669"/>
    <property type="project" value="UniProtKB-KW"/>
</dbReference>
<evidence type="ECO:0000256" key="14">
    <source>
        <dbReference type="ARBA" id="ARBA00022840"/>
    </source>
</evidence>
<evidence type="ECO:0000256" key="11">
    <source>
        <dbReference type="ARBA" id="ARBA00022679"/>
    </source>
</evidence>
<organism evidence="19 20">
    <name type="scientific">Gordonia paraffinivorans</name>
    <dbReference type="NCBI Taxonomy" id="175628"/>
    <lineage>
        <taxon>Bacteria</taxon>
        <taxon>Bacillati</taxon>
        <taxon>Actinomycetota</taxon>
        <taxon>Actinomycetes</taxon>
        <taxon>Mycobacteriales</taxon>
        <taxon>Gordoniaceae</taxon>
        <taxon>Gordonia</taxon>
    </lineage>
</organism>
<dbReference type="PANTHER" id="PTHR34848:SF1">
    <property type="entry name" value="BIFUNCTIONAL ADENOSYLCOBALAMIN BIOSYNTHESIS PROTEIN COBU"/>
    <property type="match status" value="1"/>
</dbReference>
<sequence>MKITLLGAGAADGWPNPFCHCDSCEDARRRGEHRGQTAALVDDAILLDLGADVMGSAVRHGVSLAAVRHVLVTHAHSDHLAPAALLYRSWIPGSRGLEIIGPANVIEACRPWVGPDDPVRFRTVEAGEALSLGGYEVRVLPARHRVFRPGDAVLYDVTGPDGRRLLWATDTGAWPQSWFSAVADAAYDAVFLEETFGDRGDLSDGHLGLAGFEEMVAAMRRAGAIVGRTEVIAVHLGHHNPPIARLRQRLAQFGARPGRDGEIIEAGRSPARRVFVTGGARSGKSRHAEEMLAGNAEVVYVAAGGPRHGDPDWEVRVAEHTRRRPASWTTVEDTDVAAVLRTASRPVLVDCLGTWLAARIDHHGAWETGDLDAVRADVADLLDAWRTCDVPVVAVSNEVGSGIVPDTASGRLFRDELGRLNAQIAALSDEVVLMVAGRPMTIG</sequence>
<feature type="domain" description="Metallo-beta-lactamase" evidence="18">
    <location>
        <begin position="35"/>
        <end position="206"/>
    </location>
</feature>
<dbReference type="SMART" id="SM00849">
    <property type="entry name" value="Lactamase_B"/>
    <property type="match status" value="1"/>
</dbReference>
<dbReference type="InterPro" id="IPR001279">
    <property type="entry name" value="Metallo-B-lactamas"/>
</dbReference>
<evidence type="ECO:0000256" key="17">
    <source>
        <dbReference type="ARBA" id="ARBA00030571"/>
    </source>
</evidence>
<dbReference type="GO" id="GO:0009236">
    <property type="term" value="P:cobalamin biosynthetic process"/>
    <property type="evidence" value="ECO:0007669"/>
    <property type="project" value="UniProtKB-KW"/>
</dbReference>
<proteinExistence type="inferred from homology"/>